<keyword evidence="7" id="KW-0653">Protein transport</keyword>
<accession>A0A518DM91</accession>
<dbReference type="KEGG" id="lcre:Pla8534_07270"/>
<dbReference type="GO" id="GO:0015031">
    <property type="term" value="P:protein transport"/>
    <property type="evidence" value="ECO:0007669"/>
    <property type="project" value="UniProtKB-KW"/>
</dbReference>
<keyword evidence="7" id="KW-0813">Transport</keyword>
<sequence length="120" mass="12836">MAMGDIAFNLLIFFVILAKANDDSHVQWQPANVQKVERSQSTQASVVVDNEGKVFLNGQQTGIGQLAAGVGNILGTAQAGERTVLLKVDKNAKALIFEEVIEALSESGGEIFHVVEQKSP</sequence>
<protein>
    <submittedName>
        <fullName evidence="8">Biopolymer transport protein ExbD/TolR</fullName>
    </submittedName>
</protein>
<dbReference type="Pfam" id="PF02472">
    <property type="entry name" value="ExbD"/>
    <property type="match status" value="1"/>
</dbReference>
<dbReference type="EMBL" id="CP036433">
    <property type="protein sequence ID" value="QDU92954.1"/>
    <property type="molecule type" value="Genomic_DNA"/>
</dbReference>
<evidence type="ECO:0000256" key="6">
    <source>
        <dbReference type="ARBA" id="ARBA00023136"/>
    </source>
</evidence>
<dbReference type="Proteomes" id="UP000317648">
    <property type="component" value="Chromosome"/>
</dbReference>
<dbReference type="GO" id="GO:0022857">
    <property type="term" value="F:transmembrane transporter activity"/>
    <property type="evidence" value="ECO:0007669"/>
    <property type="project" value="InterPro"/>
</dbReference>
<comment type="subcellular location">
    <subcellularLocation>
        <location evidence="1">Cell membrane</location>
        <topology evidence="1">Single-pass membrane protein</topology>
    </subcellularLocation>
    <subcellularLocation>
        <location evidence="7">Cell membrane</location>
        <topology evidence="7">Single-pass type II membrane protein</topology>
    </subcellularLocation>
</comment>
<evidence type="ECO:0000256" key="1">
    <source>
        <dbReference type="ARBA" id="ARBA00004162"/>
    </source>
</evidence>
<dbReference type="PANTHER" id="PTHR30558">
    <property type="entry name" value="EXBD MEMBRANE COMPONENT OF PMF-DRIVEN MACROMOLECULE IMPORT SYSTEM"/>
    <property type="match status" value="1"/>
</dbReference>
<evidence type="ECO:0000256" key="5">
    <source>
        <dbReference type="ARBA" id="ARBA00022989"/>
    </source>
</evidence>
<evidence type="ECO:0000256" key="2">
    <source>
        <dbReference type="ARBA" id="ARBA00005811"/>
    </source>
</evidence>
<keyword evidence="9" id="KW-1185">Reference proteome</keyword>
<keyword evidence="6" id="KW-0472">Membrane</keyword>
<evidence type="ECO:0000313" key="9">
    <source>
        <dbReference type="Proteomes" id="UP000317648"/>
    </source>
</evidence>
<proteinExistence type="inferred from homology"/>
<reference evidence="8 9" key="1">
    <citation type="submission" date="2019-02" db="EMBL/GenBank/DDBJ databases">
        <title>Deep-cultivation of Planctomycetes and their phenomic and genomic characterization uncovers novel biology.</title>
        <authorList>
            <person name="Wiegand S."/>
            <person name="Jogler M."/>
            <person name="Boedeker C."/>
            <person name="Pinto D."/>
            <person name="Vollmers J."/>
            <person name="Rivas-Marin E."/>
            <person name="Kohn T."/>
            <person name="Peeters S.H."/>
            <person name="Heuer A."/>
            <person name="Rast P."/>
            <person name="Oberbeckmann S."/>
            <person name="Bunk B."/>
            <person name="Jeske O."/>
            <person name="Meyerdierks A."/>
            <person name="Storesund J.E."/>
            <person name="Kallscheuer N."/>
            <person name="Luecker S."/>
            <person name="Lage O.M."/>
            <person name="Pohl T."/>
            <person name="Merkel B.J."/>
            <person name="Hornburger P."/>
            <person name="Mueller R.-W."/>
            <person name="Bruemmer F."/>
            <person name="Labrenz M."/>
            <person name="Spormann A.M."/>
            <person name="Op den Camp H."/>
            <person name="Overmann J."/>
            <person name="Amann R."/>
            <person name="Jetten M.S.M."/>
            <person name="Mascher T."/>
            <person name="Medema M.H."/>
            <person name="Devos D.P."/>
            <person name="Kaster A.-K."/>
            <person name="Ovreas L."/>
            <person name="Rohde M."/>
            <person name="Galperin M.Y."/>
            <person name="Jogler C."/>
        </authorList>
    </citation>
    <scope>NUCLEOTIDE SEQUENCE [LARGE SCALE GENOMIC DNA]</scope>
    <source>
        <strain evidence="8 9">Pla85_3_4</strain>
    </source>
</reference>
<evidence type="ECO:0000313" key="8">
    <source>
        <dbReference type="EMBL" id="QDU92954.1"/>
    </source>
</evidence>
<organism evidence="8 9">
    <name type="scientific">Lignipirellula cremea</name>
    <dbReference type="NCBI Taxonomy" id="2528010"/>
    <lineage>
        <taxon>Bacteria</taxon>
        <taxon>Pseudomonadati</taxon>
        <taxon>Planctomycetota</taxon>
        <taxon>Planctomycetia</taxon>
        <taxon>Pirellulales</taxon>
        <taxon>Pirellulaceae</taxon>
        <taxon>Lignipirellula</taxon>
    </lineage>
</organism>
<gene>
    <name evidence="8" type="ORF">Pla8534_07270</name>
</gene>
<name>A0A518DM91_9BACT</name>
<evidence type="ECO:0000256" key="3">
    <source>
        <dbReference type="ARBA" id="ARBA00022475"/>
    </source>
</evidence>
<evidence type="ECO:0000256" key="4">
    <source>
        <dbReference type="ARBA" id="ARBA00022692"/>
    </source>
</evidence>
<dbReference type="InterPro" id="IPR003400">
    <property type="entry name" value="ExbD"/>
</dbReference>
<dbReference type="GO" id="GO:0005886">
    <property type="term" value="C:plasma membrane"/>
    <property type="evidence" value="ECO:0007669"/>
    <property type="project" value="UniProtKB-SubCell"/>
</dbReference>
<keyword evidence="4 7" id="KW-0812">Transmembrane</keyword>
<keyword evidence="5" id="KW-1133">Transmembrane helix</keyword>
<comment type="similarity">
    <text evidence="2 7">Belongs to the ExbD/TolR family.</text>
</comment>
<dbReference type="AlphaFoldDB" id="A0A518DM91"/>
<evidence type="ECO:0000256" key="7">
    <source>
        <dbReference type="RuleBase" id="RU003879"/>
    </source>
</evidence>
<keyword evidence="3" id="KW-1003">Cell membrane</keyword>